<accession>A0A0C1QTT2</accession>
<dbReference type="InterPro" id="IPR036280">
    <property type="entry name" value="Multihaem_cyt_sf"/>
</dbReference>
<dbReference type="InterPro" id="IPR010177">
    <property type="entry name" value="Paired_CXXCH_1"/>
</dbReference>
<gene>
    <name evidence="4" type="ORF">SE37_02870</name>
</gene>
<feature type="signal peptide" evidence="2">
    <location>
        <begin position="1"/>
        <end position="25"/>
    </location>
</feature>
<dbReference type="NCBIfam" id="TIGR01905">
    <property type="entry name" value="paired_CXXCH_1"/>
    <property type="match status" value="8"/>
</dbReference>
<proteinExistence type="predicted"/>
<dbReference type="InterPro" id="IPR051829">
    <property type="entry name" value="Multiheme_Cytochr_ET"/>
</dbReference>
<dbReference type="AlphaFoldDB" id="A0A0C1QTT2"/>
<keyword evidence="1 2" id="KW-0732">Signal</keyword>
<organism evidence="4 5">
    <name type="scientific">Geobacter soli</name>
    <dbReference type="NCBI Taxonomy" id="1510391"/>
    <lineage>
        <taxon>Bacteria</taxon>
        <taxon>Pseudomonadati</taxon>
        <taxon>Thermodesulfobacteriota</taxon>
        <taxon>Desulfuromonadia</taxon>
        <taxon>Geobacterales</taxon>
        <taxon>Geobacteraceae</taxon>
        <taxon>Geobacter</taxon>
    </lineage>
</organism>
<feature type="domain" description="Doubled CXXCH motif" evidence="3">
    <location>
        <begin position="206"/>
        <end position="227"/>
    </location>
</feature>
<evidence type="ECO:0000256" key="2">
    <source>
        <dbReference type="SAM" id="SignalP"/>
    </source>
</evidence>
<evidence type="ECO:0000313" key="4">
    <source>
        <dbReference type="EMBL" id="KIE41641.1"/>
    </source>
</evidence>
<feature type="domain" description="Doubled CXXCH motif" evidence="3">
    <location>
        <begin position="60"/>
        <end position="97"/>
    </location>
</feature>
<keyword evidence="5" id="KW-1185">Reference proteome</keyword>
<name>A0A0C1QTT2_9BACT</name>
<feature type="domain" description="Doubled CXXCH motif" evidence="3">
    <location>
        <begin position="107"/>
        <end position="145"/>
    </location>
</feature>
<dbReference type="Pfam" id="PF09699">
    <property type="entry name" value="Paired_CXXCH_1"/>
    <property type="match status" value="8"/>
</dbReference>
<sequence length="426" mass="47212">MHAYRTYLYTLCAVLVILGASFALAQDNALKFKLKPDATGKLCFNCHAAFKEKMSKPFVHTPLKKGECTGCHNPHTSTHGKLLSADNGGVCYRCHSSVVPSGARSVHKVVGEGSCMKCHDPHSAPNKENLLKGGNELCFECHKEMGATLSKVKYRHMPVAQGCLNCHDPHSSAKNPYLLKNDIIPLCVGCHKTDRPMFAKKHMNYPVANARCTGCHDPHGSDNPGILYNTVHKPVATRMCNQCHEEATSPNPLATKKTGTDLCRGCHNDMVNTTFGLNRVHGPLLSKQGCLSCHNPHAGKQKGILRQPMAVLCNSCHVDNMKRQEKVASPHEPVKNGQCTACHDPHSSNYLFLTRKSLDIELCADCHDWAHHSTHPIGEKFRDPRNKNIPILCVSCHDAHGTEFKKMLYYPKTSDLCVQCHEQYKR</sequence>
<dbReference type="EMBL" id="JXBL01000001">
    <property type="protein sequence ID" value="KIE41641.1"/>
    <property type="molecule type" value="Genomic_DNA"/>
</dbReference>
<dbReference type="RefSeq" id="WP_039643456.1">
    <property type="nucleotide sequence ID" value="NZ_JXBL01000001.1"/>
</dbReference>
<protein>
    <submittedName>
        <fullName evidence="4">Cytochrome C</fullName>
    </submittedName>
</protein>
<feature type="chain" id="PRO_5002137445" evidence="2">
    <location>
        <begin position="26"/>
        <end position="426"/>
    </location>
</feature>
<evidence type="ECO:0000313" key="5">
    <source>
        <dbReference type="Proteomes" id="UP000031433"/>
    </source>
</evidence>
<feature type="domain" description="Doubled CXXCH motif" evidence="3">
    <location>
        <begin position="156"/>
        <end position="195"/>
    </location>
</feature>
<dbReference type="SUPFAM" id="SSF48695">
    <property type="entry name" value="Multiheme cytochromes"/>
    <property type="match status" value="2"/>
</dbReference>
<evidence type="ECO:0000256" key="1">
    <source>
        <dbReference type="ARBA" id="ARBA00022729"/>
    </source>
</evidence>
<evidence type="ECO:0000259" key="3">
    <source>
        <dbReference type="Pfam" id="PF09699"/>
    </source>
</evidence>
<feature type="domain" description="Doubled CXXCH motif" evidence="3">
    <location>
        <begin position="281"/>
        <end position="321"/>
    </location>
</feature>
<dbReference type="Proteomes" id="UP000031433">
    <property type="component" value="Unassembled WGS sequence"/>
</dbReference>
<feature type="domain" description="Doubled CXXCH motif" evidence="3">
    <location>
        <begin position="232"/>
        <end position="270"/>
    </location>
</feature>
<dbReference type="Gene3D" id="3.90.10.10">
    <property type="entry name" value="Cytochrome C3"/>
    <property type="match status" value="4"/>
</dbReference>
<feature type="domain" description="Doubled CXXCH motif" evidence="3">
    <location>
        <begin position="331"/>
        <end position="370"/>
    </location>
</feature>
<dbReference type="PANTHER" id="PTHR35038:SF6">
    <property type="entry name" value="SURFACE LOCALIZED DECAHEME CYTOCHROME C LIPOPROTEIN"/>
    <property type="match status" value="1"/>
</dbReference>
<reference evidence="4 5" key="1">
    <citation type="submission" date="2015-01" db="EMBL/GenBank/DDBJ databases">
        <title>Genome sequence of the anaerobic bacterium Geobacter soli GSS01, a dissimilatory Fe(III) reducer from soil.</title>
        <authorList>
            <person name="Yang G."/>
            <person name="Zhou S."/>
        </authorList>
    </citation>
    <scope>NUCLEOTIDE SEQUENCE [LARGE SCALE GENOMIC DNA]</scope>
    <source>
        <strain evidence="4 5">GSS01</strain>
    </source>
</reference>
<dbReference type="GO" id="GO:0016491">
    <property type="term" value="F:oxidoreductase activity"/>
    <property type="evidence" value="ECO:0007669"/>
    <property type="project" value="TreeGrafter"/>
</dbReference>
<comment type="caution">
    <text evidence="4">The sequence shown here is derived from an EMBL/GenBank/DDBJ whole genome shotgun (WGS) entry which is preliminary data.</text>
</comment>
<feature type="domain" description="Doubled CXXCH motif" evidence="3">
    <location>
        <begin position="393"/>
        <end position="424"/>
    </location>
</feature>
<dbReference type="PANTHER" id="PTHR35038">
    <property type="entry name" value="DISSIMILATORY SULFITE REDUCTASE SIRA"/>
    <property type="match status" value="1"/>
</dbReference>